<dbReference type="NCBIfam" id="TIGR01760">
    <property type="entry name" value="tape_meas_TP901"/>
    <property type="match status" value="1"/>
</dbReference>
<dbReference type="PANTHER" id="PTHR37813">
    <property type="entry name" value="FELS-2 PROPHAGE PROTEIN"/>
    <property type="match status" value="1"/>
</dbReference>
<dbReference type="Proteomes" id="UP001144612">
    <property type="component" value="Unassembled WGS sequence"/>
</dbReference>
<dbReference type="Pfam" id="PF10145">
    <property type="entry name" value="PhageMin_Tail"/>
    <property type="match status" value="1"/>
</dbReference>
<keyword evidence="2" id="KW-1133">Transmembrane helix</keyword>
<dbReference type="RefSeq" id="WP_268060300.1">
    <property type="nucleotide sequence ID" value="NZ_JAPQFJ010000003.1"/>
</dbReference>
<feature type="transmembrane region" description="Helical" evidence="2">
    <location>
        <begin position="559"/>
        <end position="577"/>
    </location>
</feature>
<proteinExistence type="predicted"/>
<evidence type="ECO:0000256" key="2">
    <source>
        <dbReference type="SAM" id="Phobius"/>
    </source>
</evidence>
<feature type="transmembrane region" description="Helical" evidence="2">
    <location>
        <begin position="479"/>
        <end position="501"/>
    </location>
</feature>
<keyword evidence="2" id="KW-0472">Membrane</keyword>
<evidence type="ECO:0000313" key="4">
    <source>
        <dbReference type="EMBL" id="MCY6957898.1"/>
    </source>
</evidence>
<sequence>MAALEDLVYSISFQTNASDLRLMQSSTNSLDRNINNASNSMRGLDRNTNSTSSTLKTLGKVVAGAFVTKKVFDFGKASAQTFMDFEQSMANVKATMGGVSNQDFEALKNAAKEAGRTTMYTAKESADALNYMALAGFDTKQSIESLPKVLNLAAAGGMDLARASDLVTDGMSALGLQTKDLDMFIDQMARTSQRSNTNVNQLGEAILTVGSVAKDAGLDTASMNTELGILANAGKKGAEGGTALRNILLNLTAPTKKVSDQLNKLGVKTTDANGKIRPLNNILLDLKNKTKGFTEGQQQAIKAMIGGKENVAALTILMDGAGKGYDDLKKKILDSNGAAKAMADDQKNTVSGAFKELQSALQDLQISLFDTTGSGKKLQDIIRGITNIIPKVKDGFAKFGSILNDVVFPVVIDFKNYVETSLIPKFKEIGNQLANIYNTYLPETSNGFSNLKKVAGTLVDTGLNLVIAALKWIANNKGLVLAAVIGLTTAWTIQTGILIALNIQKAYHQVVTLLNVAADHLETAAIIGLYTAEFVAEGATKLLTAAQWLLNAAMNASPVVRVIGFIILLATVFITAYNNSETFRNGVNSLWESLKSGAETAVNFVVGKINWLIEKANSAIGFLNKIPGVNIGKIGDVGYVNFTGEKHAKTPTNGSVKQTPKKNTSPFASPYIPMYASGVNSKPFSGPALVGENGPEIVNINRGDSVTPNYQTRSILNRGSGGGMNVNSPIIINIHGNADSDTVNDIRTAVKEELESVFRTASVQLGYTEI</sequence>
<dbReference type="InterPro" id="IPR010090">
    <property type="entry name" value="Phage_tape_meas"/>
</dbReference>
<name>A0ABT4D6I1_9CLOT</name>
<evidence type="ECO:0000313" key="5">
    <source>
        <dbReference type="Proteomes" id="UP001144612"/>
    </source>
</evidence>
<accession>A0ABT4D6I1</accession>
<organism evidence="4 5">
    <name type="scientific">Clostridium brassicae</name>
    <dbReference type="NCBI Taxonomy" id="2999072"/>
    <lineage>
        <taxon>Bacteria</taxon>
        <taxon>Bacillati</taxon>
        <taxon>Bacillota</taxon>
        <taxon>Clostridia</taxon>
        <taxon>Eubacteriales</taxon>
        <taxon>Clostridiaceae</taxon>
        <taxon>Clostridium</taxon>
    </lineage>
</organism>
<keyword evidence="2" id="KW-0812">Transmembrane</keyword>
<dbReference type="PANTHER" id="PTHR37813:SF1">
    <property type="entry name" value="FELS-2 PROPHAGE PROTEIN"/>
    <property type="match status" value="1"/>
</dbReference>
<comment type="caution">
    <text evidence="4">The sequence shown here is derived from an EMBL/GenBank/DDBJ whole genome shotgun (WGS) entry which is preliminary data.</text>
</comment>
<reference evidence="4" key="1">
    <citation type="submission" date="2022-12" db="EMBL/GenBank/DDBJ databases">
        <title>Clostridium sp. nov., isolated from industrial wastewater.</title>
        <authorList>
            <person name="Jiayan W."/>
        </authorList>
    </citation>
    <scope>NUCLEOTIDE SEQUENCE</scope>
    <source>
        <strain evidence="4">ZC22-4</strain>
    </source>
</reference>
<evidence type="ECO:0000256" key="1">
    <source>
        <dbReference type="ARBA" id="ARBA00022612"/>
    </source>
</evidence>
<evidence type="ECO:0000259" key="3">
    <source>
        <dbReference type="Pfam" id="PF10145"/>
    </source>
</evidence>
<protein>
    <submittedName>
        <fullName evidence="4">Phage tail tape measure protein</fullName>
    </submittedName>
</protein>
<gene>
    <name evidence="4" type="ORF">OW729_04680</name>
</gene>
<feature type="domain" description="Phage tail tape measure protein" evidence="3">
    <location>
        <begin position="109"/>
        <end position="306"/>
    </location>
</feature>
<keyword evidence="5" id="KW-1185">Reference proteome</keyword>
<dbReference type="EMBL" id="JAPQFJ010000003">
    <property type="protein sequence ID" value="MCY6957898.1"/>
    <property type="molecule type" value="Genomic_DNA"/>
</dbReference>
<keyword evidence="1" id="KW-1188">Viral release from host cell</keyword>